<organism evidence="1 2">
    <name type="scientific">Tritrichomonas musculus</name>
    <dbReference type="NCBI Taxonomy" id="1915356"/>
    <lineage>
        <taxon>Eukaryota</taxon>
        <taxon>Metamonada</taxon>
        <taxon>Parabasalia</taxon>
        <taxon>Tritrichomonadida</taxon>
        <taxon>Tritrichomonadidae</taxon>
        <taxon>Tritrichomonas</taxon>
    </lineage>
</organism>
<comment type="caution">
    <text evidence="1">The sequence shown here is derived from an EMBL/GenBank/DDBJ whole genome shotgun (WGS) entry which is preliminary data.</text>
</comment>
<dbReference type="Proteomes" id="UP001470230">
    <property type="component" value="Unassembled WGS sequence"/>
</dbReference>
<gene>
    <name evidence="1" type="ORF">M9Y10_006977</name>
</gene>
<accession>A0ABR2J051</accession>
<proteinExistence type="predicted"/>
<dbReference type="EMBL" id="JAPFFF010000013">
    <property type="protein sequence ID" value="KAK8871261.1"/>
    <property type="molecule type" value="Genomic_DNA"/>
</dbReference>
<keyword evidence="2" id="KW-1185">Reference proteome</keyword>
<evidence type="ECO:0000313" key="2">
    <source>
        <dbReference type="Proteomes" id="UP001470230"/>
    </source>
</evidence>
<evidence type="ECO:0000313" key="1">
    <source>
        <dbReference type="EMBL" id="KAK8871261.1"/>
    </source>
</evidence>
<evidence type="ECO:0008006" key="3">
    <source>
        <dbReference type="Google" id="ProtNLM"/>
    </source>
</evidence>
<protein>
    <recommendedName>
        <fullName evidence="3">Myb-like domain-containing protein</fullName>
    </recommendedName>
</protein>
<sequence>MTEKIIFMFAQLFSWYKGPRPTLENDIKFYLPFLYDKTKLTNLQKRSSLSVYFDKGKIVYTADFFMEAYYVHKIPTYYGYLNLFTEMRKRYPILDSENFSKFKDECKTNFPKIKLQIQNERNPFIKDANKIKLSEMSNFQYAWTKGIGDIEKGQWSETKTTDYIEFLKTNATNGKIFYKNCNKELKIDWMKISRTFQRSGESCYDKYNSLKKQNKIQDLFEIYNQSDQKKTGNYTYNTKFIKALTKRQEEKILNKILNLIDEGKPVTTYDLSRFAYYEFYAPENLAGKAIINSWL</sequence>
<reference evidence="1 2" key="1">
    <citation type="submission" date="2024-04" db="EMBL/GenBank/DDBJ databases">
        <title>Tritrichomonas musculus Genome.</title>
        <authorList>
            <person name="Alves-Ferreira E."/>
            <person name="Grigg M."/>
            <person name="Lorenzi H."/>
            <person name="Galac M."/>
        </authorList>
    </citation>
    <scope>NUCLEOTIDE SEQUENCE [LARGE SCALE GENOMIC DNA]</scope>
    <source>
        <strain evidence="1 2">EAF2021</strain>
    </source>
</reference>
<name>A0ABR2J051_9EUKA</name>